<protein>
    <recommendedName>
        <fullName evidence="2">Deoxyguanosinetriphosphate triphosphohydrolase-like protein</fullName>
    </recommendedName>
</protein>
<gene>
    <name evidence="4" type="ORF">THC_1570</name>
</gene>
<dbReference type="AlphaFoldDB" id="A0A0U5AZ17"/>
<dbReference type="OrthoDB" id="9803619at2"/>
<dbReference type="NCBIfam" id="TIGR01353">
    <property type="entry name" value="dGTP_triPase"/>
    <property type="match status" value="1"/>
</dbReference>
<dbReference type="InterPro" id="IPR006674">
    <property type="entry name" value="HD_domain"/>
</dbReference>
<dbReference type="KEGG" id="cthi:THC_1570"/>
<keyword evidence="5" id="KW-1185">Reference proteome</keyword>
<dbReference type="HAMAP" id="MF_01212">
    <property type="entry name" value="dGTPase_type2"/>
    <property type="match status" value="1"/>
</dbReference>
<dbReference type="InterPro" id="IPR051094">
    <property type="entry name" value="Diverse_Catalytic_Enzymes"/>
</dbReference>
<dbReference type="Pfam" id="PF01966">
    <property type="entry name" value="HD"/>
    <property type="match status" value="1"/>
</dbReference>
<dbReference type="SMART" id="SM00471">
    <property type="entry name" value="HDc"/>
    <property type="match status" value="1"/>
</dbReference>
<keyword evidence="1 2" id="KW-0378">Hydrolase</keyword>
<dbReference type="RefSeq" id="WP_068515758.1">
    <property type="nucleotide sequence ID" value="NZ_AP014945.1"/>
</dbReference>
<dbReference type="PANTHER" id="PTHR35795">
    <property type="entry name" value="SLR1885 PROTEIN"/>
    <property type="match status" value="1"/>
</dbReference>
<sequence>MLSLNLREEKEKEELVFLCPKATKSKFSRGRRIFEPECEVRTAFERDRDRIIHSKAFRRLKHKTQVFLAPKGDHYRTRLTHTLEVAQIARTIACALRLNVPLTEAIALGHDLGHTPFGHAGEEVLNEILEGGFRHYEQSLRVVDYLEKDGLGLNLTYEVRMGILKHSKGKGPISISSHEEVSLETQVVRFSDVIAYVNHDVDDAIRAGIIKTEDLPEIVLKELGKTHAQRIDTLIKSILWTTRSAEYKKICMEPKKLSALETLRNFLFEKVYFSPFVRREFDKAKRILYSLFEFYFKNFERIEYLVKAKELFPEEDETRLIADYLSGMTDRFALYEYFEHFIPKPWGFGHVEEVIAL</sequence>
<reference evidence="5" key="2">
    <citation type="journal article" date="2016" name="Int. J. Syst. Evol. Microbiol.">
        <title>Caldimicrobium thiodismutans sp. nov., a sulfur-disproportionating bacterium isolated from a hot spring.</title>
        <authorList>
            <person name="Kojima H."/>
            <person name="Umezawa K."/>
            <person name="Fukui M."/>
        </authorList>
    </citation>
    <scope>NUCLEOTIDE SEQUENCE [LARGE SCALE GENOMIC DNA]</scope>
    <source>
        <strain evidence="5">TF1</strain>
    </source>
</reference>
<dbReference type="GO" id="GO:0016793">
    <property type="term" value="F:triphosphoric monoester hydrolase activity"/>
    <property type="evidence" value="ECO:0007669"/>
    <property type="project" value="InterPro"/>
</dbReference>
<dbReference type="InterPro" id="IPR026875">
    <property type="entry name" value="PHydrolase_assoc_dom"/>
</dbReference>
<evidence type="ECO:0000313" key="5">
    <source>
        <dbReference type="Proteomes" id="UP000068196"/>
    </source>
</evidence>
<dbReference type="PROSITE" id="PS51831">
    <property type="entry name" value="HD"/>
    <property type="match status" value="1"/>
</dbReference>
<feature type="domain" description="HD" evidence="3">
    <location>
        <begin position="78"/>
        <end position="197"/>
    </location>
</feature>
<dbReference type="InterPro" id="IPR023023">
    <property type="entry name" value="dNTPase_2"/>
</dbReference>
<reference evidence="4 5" key="1">
    <citation type="journal article" date="2016" name="Int. J. Syst. Evol. Microbiol.">
        <title>Caldimicrobium thiodismutans sp. nov., a sulfur-disproportionating bacterium isolated from a hot spring, and emended description of the genus Caldimicrobium.</title>
        <authorList>
            <person name="Kojima H."/>
            <person name="Umezawa K."/>
            <person name="Fukui M."/>
        </authorList>
    </citation>
    <scope>NUCLEOTIDE SEQUENCE [LARGE SCALE GENOMIC DNA]</scope>
    <source>
        <strain evidence="4 5">TF1</strain>
    </source>
</reference>
<dbReference type="PANTHER" id="PTHR35795:SF1">
    <property type="entry name" value="BIS(5'-NUCLEOSYL)-TETRAPHOSPHATASE, SYMMETRICAL"/>
    <property type="match status" value="1"/>
</dbReference>
<name>A0A0U5AZ17_9BACT</name>
<evidence type="ECO:0000256" key="1">
    <source>
        <dbReference type="ARBA" id="ARBA00022801"/>
    </source>
</evidence>
<accession>A0A0U5AZ17</accession>
<evidence type="ECO:0000313" key="4">
    <source>
        <dbReference type="EMBL" id="BAU23934.1"/>
    </source>
</evidence>
<dbReference type="STRING" id="1653476.THC_1570"/>
<dbReference type="PATRIC" id="fig|1653476.3.peg.1632"/>
<dbReference type="Proteomes" id="UP000068196">
    <property type="component" value="Chromosome"/>
</dbReference>
<dbReference type="InterPro" id="IPR003607">
    <property type="entry name" value="HD/PDEase_dom"/>
</dbReference>
<evidence type="ECO:0000259" key="3">
    <source>
        <dbReference type="PROSITE" id="PS51831"/>
    </source>
</evidence>
<comment type="similarity">
    <text evidence="2">Belongs to the dGTPase family. Type 2 subfamily.</text>
</comment>
<evidence type="ECO:0000256" key="2">
    <source>
        <dbReference type="HAMAP-Rule" id="MF_01212"/>
    </source>
</evidence>
<dbReference type="EMBL" id="AP014945">
    <property type="protein sequence ID" value="BAU23934.1"/>
    <property type="molecule type" value="Genomic_DNA"/>
</dbReference>
<dbReference type="Gene3D" id="1.10.3210.10">
    <property type="entry name" value="Hypothetical protein af1432"/>
    <property type="match status" value="1"/>
</dbReference>
<dbReference type="NCBIfam" id="NF002327">
    <property type="entry name" value="PRK01286.1-2"/>
    <property type="match status" value="1"/>
</dbReference>
<dbReference type="SUPFAM" id="SSF109604">
    <property type="entry name" value="HD-domain/PDEase-like"/>
    <property type="match status" value="1"/>
</dbReference>
<dbReference type="InterPro" id="IPR006261">
    <property type="entry name" value="dGTPase"/>
</dbReference>
<dbReference type="Pfam" id="PF13286">
    <property type="entry name" value="HD_assoc"/>
    <property type="match status" value="1"/>
</dbReference>
<proteinExistence type="inferred from homology"/>
<dbReference type="CDD" id="cd00077">
    <property type="entry name" value="HDc"/>
    <property type="match status" value="1"/>
</dbReference>
<organism evidence="4 5">
    <name type="scientific">Caldimicrobium thiodismutans</name>
    <dbReference type="NCBI Taxonomy" id="1653476"/>
    <lineage>
        <taxon>Bacteria</taxon>
        <taxon>Pseudomonadati</taxon>
        <taxon>Thermodesulfobacteriota</taxon>
        <taxon>Thermodesulfobacteria</taxon>
        <taxon>Thermodesulfobacteriales</taxon>
        <taxon>Thermodesulfobacteriaceae</taxon>
        <taxon>Caldimicrobium</taxon>
    </lineage>
</organism>